<keyword evidence="2" id="KW-1185">Reference proteome</keyword>
<dbReference type="InterPro" id="IPR032710">
    <property type="entry name" value="NTF2-like_dom_sf"/>
</dbReference>
<reference evidence="1 2" key="1">
    <citation type="submission" date="2016-03" db="EMBL/GenBank/DDBJ databases">
        <title>Niastella vici sp. nov., isolated from farmland soil.</title>
        <authorList>
            <person name="Chen L."/>
            <person name="Wang D."/>
            <person name="Yang S."/>
            <person name="Wang G."/>
        </authorList>
    </citation>
    <scope>NUCLEOTIDE SEQUENCE [LARGE SCALE GENOMIC DNA]</scope>
    <source>
        <strain evidence="1 2">DJ57</strain>
    </source>
</reference>
<evidence type="ECO:0008006" key="3">
    <source>
        <dbReference type="Google" id="ProtNLM"/>
    </source>
</evidence>
<dbReference type="Proteomes" id="UP000192796">
    <property type="component" value="Unassembled WGS sequence"/>
</dbReference>
<dbReference type="Gene3D" id="3.10.450.50">
    <property type="match status" value="1"/>
</dbReference>
<organism evidence="1 2">
    <name type="scientific">Niastella vici</name>
    <dbReference type="NCBI Taxonomy" id="1703345"/>
    <lineage>
        <taxon>Bacteria</taxon>
        <taxon>Pseudomonadati</taxon>
        <taxon>Bacteroidota</taxon>
        <taxon>Chitinophagia</taxon>
        <taxon>Chitinophagales</taxon>
        <taxon>Chitinophagaceae</taxon>
        <taxon>Niastella</taxon>
    </lineage>
</organism>
<evidence type="ECO:0000313" key="2">
    <source>
        <dbReference type="Proteomes" id="UP000192796"/>
    </source>
</evidence>
<dbReference type="EMBL" id="LVYD01000057">
    <property type="protein sequence ID" value="OQP61509.1"/>
    <property type="molecule type" value="Genomic_DNA"/>
</dbReference>
<proteinExistence type="predicted"/>
<accession>A0A1V9FSZ7</accession>
<evidence type="ECO:0000313" key="1">
    <source>
        <dbReference type="EMBL" id="OQP61509.1"/>
    </source>
</evidence>
<gene>
    <name evidence="1" type="ORF">A3860_31785</name>
</gene>
<sequence>MRTILLGTICLIMIASCKNEAEKATPASTAIASETTKTPPPVEFADQKYVDMGKKSLAAFASGDIDGWVSGFADNVVLRWSSGDSLAGKEAIAKYWKDRRMNVVKSLETSKEIWLPVKVNQPQSVETQGTWLLSWYQVKATYKNNESLTFWVHIDMHYNNEMKVDEMIQYVDRAPINAAIAKKK</sequence>
<comment type="caution">
    <text evidence="1">The sequence shown here is derived from an EMBL/GenBank/DDBJ whole genome shotgun (WGS) entry which is preliminary data.</text>
</comment>
<name>A0A1V9FSZ7_9BACT</name>
<dbReference type="RefSeq" id="WP_143774238.1">
    <property type="nucleotide sequence ID" value="NZ_LVYD01000057.1"/>
</dbReference>
<dbReference type="AlphaFoldDB" id="A0A1V9FSZ7"/>
<dbReference type="PROSITE" id="PS51257">
    <property type="entry name" value="PROKAR_LIPOPROTEIN"/>
    <property type="match status" value="1"/>
</dbReference>
<dbReference type="OrthoDB" id="662856at2"/>
<dbReference type="SUPFAM" id="SSF54427">
    <property type="entry name" value="NTF2-like"/>
    <property type="match status" value="1"/>
</dbReference>
<protein>
    <recommendedName>
        <fullName evidence="3">SnoaL-like domain-containing protein</fullName>
    </recommendedName>
</protein>